<sequence length="159" mass="18069">MTTYYRDSQVRVTDRAIEVGPRVFPTDELTYVWHERGRPTLETTTRRFARFGLIAILTVPVFIGGVLAAGFIAREHGIAAQIGLAVALVGLGVVLLMLLAPLLEFPMMALERSYDRGTSVHEIWVRWRHQDLLLYRTDNAARFGAIYRAIQRAVEREEV</sequence>
<gene>
    <name evidence="2" type="ORF">JQS43_05355</name>
</gene>
<evidence type="ECO:0000313" key="3">
    <source>
        <dbReference type="Proteomes" id="UP000662857"/>
    </source>
</evidence>
<reference evidence="2" key="1">
    <citation type="submission" date="2021-02" db="EMBL/GenBank/DDBJ databases">
        <title>Natrosporangium hydrolyticum gen. nov., sp. nov, a haloalkaliphilic actinobacterium from a soda solonchak soil.</title>
        <authorList>
            <person name="Sorokin D.Y."/>
            <person name="Khijniak T.V."/>
            <person name="Zakharycheva A.P."/>
            <person name="Boueva O.V."/>
            <person name="Ariskina E.V."/>
            <person name="Hahnke R.L."/>
            <person name="Bunk B."/>
            <person name="Sproer C."/>
            <person name="Schumann P."/>
            <person name="Evtushenko L.I."/>
            <person name="Kublanov I.V."/>
        </authorList>
    </citation>
    <scope>NUCLEOTIDE SEQUENCE</scope>
    <source>
        <strain evidence="2">DSM 106523</strain>
    </source>
</reference>
<dbReference type="Pfam" id="PF19744">
    <property type="entry name" value="DUF6232"/>
    <property type="match status" value="1"/>
</dbReference>
<feature type="transmembrane region" description="Helical" evidence="1">
    <location>
        <begin position="48"/>
        <end position="72"/>
    </location>
</feature>
<protein>
    <submittedName>
        <fullName evidence="2">Uncharacterized protein</fullName>
    </submittedName>
</protein>
<keyword evidence="1" id="KW-1133">Transmembrane helix</keyword>
<dbReference type="EMBL" id="CP070499">
    <property type="protein sequence ID" value="QSB15767.1"/>
    <property type="molecule type" value="Genomic_DNA"/>
</dbReference>
<dbReference type="KEGG" id="nhy:JQS43_05355"/>
<dbReference type="RefSeq" id="WP_239677953.1">
    <property type="nucleotide sequence ID" value="NZ_CP070499.1"/>
</dbReference>
<feature type="transmembrane region" description="Helical" evidence="1">
    <location>
        <begin position="78"/>
        <end position="103"/>
    </location>
</feature>
<dbReference type="AlphaFoldDB" id="A0A895YDA8"/>
<keyword evidence="3" id="KW-1185">Reference proteome</keyword>
<proteinExistence type="predicted"/>
<dbReference type="Proteomes" id="UP000662857">
    <property type="component" value="Chromosome"/>
</dbReference>
<evidence type="ECO:0000256" key="1">
    <source>
        <dbReference type="SAM" id="Phobius"/>
    </source>
</evidence>
<dbReference type="InterPro" id="IPR045629">
    <property type="entry name" value="DUF6232"/>
</dbReference>
<organism evidence="2 3">
    <name type="scientific">Natronosporangium hydrolyticum</name>
    <dbReference type="NCBI Taxonomy" id="2811111"/>
    <lineage>
        <taxon>Bacteria</taxon>
        <taxon>Bacillati</taxon>
        <taxon>Actinomycetota</taxon>
        <taxon>Actinomycetes</taxon>
        <taxon>Micromonosporales</taxon>
        <taxon>Micromonosporaceae</taxon>
        <taxon>Natronosporangium</taxon>
    </lineage>
</organism>
<keyword evidence="1" id="KW-0472">Membrane</keyword>
<keyword evidence="1" id="KW-0812">Transmembrane</keyword>
<evidence type="ECO:0000313" key="2">
    <source>
        <dbReference type="EMBL" id="QSB15767.1"/>
    </source>
</evidence>
<name>A0A895YDA8_9ACTN</name>
<accession>A0A895YDA8</accession>